<feature type="compositionally biased region" description="Basic and acidic residues" evidence="6">
    <location>
        <begin position="493"/>
        <end position="503"/>
    </location>
</feature>
<dbReference type="InterPro" id="IPR001841">
    <property type="entry name" value="Znf_RING"/>
</dbReference>
<name>A0A7I8XN51_BURXY</name>
<keyword evidence="9" id="KW-1185">Reference proteome</keyword>
<dbReference type="AlphaFoldDB" id="A0A7I8XN51"/>
<dbReference type="EMBL" id="CAJFDI010000005">
    <property type="protein sequence ID" value="CAD5230130.1"/>
    <property type="molecule type" value="Genomic_DNA"/>
</dbReference>
<organism evidence="8 9">
    <name type="scientific">Bursaphelenchus xylophilus</name>
    <name type="common">Pinewood nematode worm</name>
    <name type="synonym">Aphelenchoides xylophilus</name>
    <dbReference type="NCBI Taxonomy" id="6326"/>
    <lineage>
        <taxon>Eukaryota</taxon>
        <taxon>Metazoa</taxon>
        <taxon>Ecdysozoa</taxon>
        <taxon>Nematoda</taxon>
        <taxon>Chromadorea</taxon>
        <taxon>Rhabditida</taxon>
        <taxon>Tylenchina</taxon>
        <taxon>Tylenchomorpha</taxon>
        <taxon>Aphelenchoidea</taxon>
        <taxon>Aphelenchoididae</taxon>
        <taxon>Bursaphelenchus</taxon>
    </lineage>
</organism>
<feature type="compositionally biased region" description="Basic and acidic residues" evidence="6">
    <location>
        <begin position="461"/>
        <end position="480"/>
    </location>
</feature>
<evidence type="ECO:0000256" key="2">
    <source>
        <dbReference type="ARBA" id="ARBA00022771"/>
    </source>
</evidence>
<keyword evidence="1" id="KW-0479">Metal-binding</keyword>
<dbReference type="PANTHER" id="PTHR23041">
    <property type="entry name" value="RING FINGER DOMAIN-CONTAINING"/>
    <property type="match status" value="1"/>
</dbReference>
<evidence type="ECO:0000256" key="6">
    <source>
        <dbReference type="SAM" id="MobiDB-lite"/>
    </source>
</evidence>
<keyword evidence="2 4" id="KW-0863">Zinc-finger</keyword>
<dbReference type="SUPFAM" id="SSF57850">
    <property type="entry name" value="RING/U-box"/>
    <property type="match status" value="1"/>
</dbReference>
<feature type="coiled-coil region" evidence="5">
    <location>
        <begin position="69"/>
        <end position="128"/>
    </location>
</feature>
<evidence type="ECO:0000256" key="5">
    <source>
        <dbReference type="SAM" id="Coils"/>
    </source>
</evidence>
<feature type="domain" description="RING-type" evidence="7">
    <location>
        <begin position="5"/>
        <end position="48"/>
    </location>
</feature>
<feature type="coiled-coil region" evidence="5">
    <location>
        <begin position="357"/>
        <end position="388"/>
    </location>
</feature>
<feature type="compositionally biased region" description="Polar residues" evidence="6">
    <location>
        <begin position="530"/>
        <end position="544"/>
    </location>
</feature>
<keyword evidence="5" id="KW-0175">Coiled coil</keyword>
<feature type="compositionally biased region" description="Polar residues" evidence="6">
    <location>
        <begin position="622"/>
        <end position="633"/>
    </location>
</feature>
<dbReference type="PANTHER" id="PTHR23041:SF78">
    <property type="entry name" value="E3 UBIQUITIN-PROTEIN LIGASE RNF4"/>
    <property type="match status" value="1"/>
</dbReference>
<evidence type="ECO:0000256" key="1">
    <source>
        <dbReference type="ARBA" id="ARBA00022723"/>
    </source>
</evidence>
<sequence>MRYKCGICIEQLENPVLIRECGHLFCEACLSQWATVRKNAGLSCPFCRTDYTARGLIRVEYSFKRNLQNNELCTKKNDLEEQLTAKKEARERKSANYEKLLSELESSVKKAEAQLRLNEDLEQRLQLEYESKEVIVKGKEKELTVCRNFFRKIGEKRFKERPEDQSQVQSAFNMAIQRINRCRGLINEKRHLSDQLNKTKALLQDLKSFLEGLGRLRLQECLNFTSFQSACEVMGWPAPVKKTIQPSTSAMEPPKIPAVAKEIPEKMKTHQRLDLISKKLYSGLVDVPTPKPKPANAFEKMRMMREDEKLLHLPREDENNRPPDRFPKFIMADRNGQVLKPPEPKTVGPIDLRYPTKEELQLKRRQREEALRREVEQAEAAKNKDNSLIRRLDDINTNSGDGTTLNITSDASMINSPLQTRDNKFNVRSFSEAKRKSLSKICGVKPKHNATIRLDSDDEDIDHHEEDKIEKKGEKKKEDSGSSDISGKNKPCGSEKDKTDKPPKAPSSHLPTASAKTPLDISRNSKIELYQTSQPKSVPKTTSKPAAKKIIVLDCETQPVKPATDSGANSEASKDRISRPETSGMPKITSISRLLENQRKRRSDERDDATTKRPKAAAVNRNARSTGSVQKISTFLKKPDKNNSIIILD</sequence>
<comment type="caution">
    <text evidence="8">The sequence shown here is derived from an EMBL/GenBank/DDBJ whole genome shotgun (WGS) entry which is preliminary data.</text>
</comment>
<dbReference type="OrthoDB" id="9049620at2759"/>
<evidence type="ECO:0000256" key="3">
    <source>
        <dbReference type="ARBA" id="ARBA00022833"/>
    </source>
</evidence>
<accession>A0A7I8XN51</accession>
<protein>
    <submittedName>
        <fullName evidence="8">(pine wood nematode) hypothetical protein</fullName>
    </submittedName>
</protein>
<evidence type="ECO:0000313" key="8">
    <source>
        <dbReference type="EMBL" id="CAD5230130.1"/>
    </source>
</evidence>
<dbReference type="Pfam" id="PF00097">
    <property type="entry name" value="zf-C3HC4"/>
    <property type="match status" value="1"/>
</dbReference>
<dbReference type="InterPro" id="IPR018957">
    <property type="entry name" value="Znf_C3HC4_RING-type"/>
</dbReference>
<feature type="region of interest" description="Disordered" evidence="6">
    <location>
        <begin position="453"/>
        <end position="635"/>
    </location>
</feature>
<evidence type="ECO:0000313" key="9">
    <source>
        <dbReference type="Proteomes" id="UP000659654"/>
    </source>
</evidence>
<dbReference type="InterPro" id="IPR017907">
    <property type="entry name" value="Znf_RING_CS"/>
</dbReference>
<dbReference type="SMART" id="SM00184">
    <property type="entry name" value="RING"/>
    <property type="match status" value="1"/>
</dbReference>
<reference evidence="8" key="1">
    <citation type="submission" date="2020-09" db="EMBL/GenBank/DDBJ databases">
        <authorList>
            <person name="Kikuchi T."/>
        </authorList>
    </citation>
    <scope>NUCLEOTIDE SEQUENCE</scope>
    <source>
        <strain evidence="8">Ka4C1</strain>
    </source>
</reference>
<dbReference type="CDD" id="cd16449">
    <property type="entry name" value="RING-HC"/>
    <property type="match status" value="1"/>
</dbReference>
<keyword evidence="3" id="KW-0862">Zinc</keyword>
<dbReference type="SMR" id="A0A7I8XN51"/>
<feature type="compositionally biased region" description="Basic and acidic residues" evidence="6">
    <location>
        <begin position="596"/>
        <end position="611"/>
    </location>
</feature>
<dbReference type="InterPro" id="IPR013083">
    <property type="entry name" value="Znf_RING/FYVE/PHD"/>
</dbReference>
<dbReference type="PROSITE" id="PS00518">
    <property type="entry name" value="ZF_RING_1"/>
    <property type="match status" value="1"/>
</dbReference>
<evidence type="ECO:0000259" key="7">
    <source>
        <dbReference type="PROSITE" id="PS50089"/>
    </source>
</evidence>
<evidence type="ECO:0000256" key="4">
    <source>
        <dbReference type="PROSITE-ProRule" id="PRU00175"/>
    </source>
</evidence>
<proteinExistence type="predicted"/>
<dbReference type="InterPro" id="IPR047134">
    <property type="entry name" value="RNF4"/>
</dbReference>
<dbReference type="Proteomes" id="UP000659654">
    <property type="component" value="Unassembled WGS sequence"/>
</dbReference>
<dbReference type="Gene3D" id="3.30.40.10">
    <property type="entry name" value="Zinc/RING finger domain, C3HC4 (zinc finger)"/>
    <property type="match status" value="1"/>
</dbReference>
<dbReference type="GO" id="GO:0008270">
    <property type="term" value="F:zinc ion binding"/>
    <property type="evidence" value="ECO:0007669"/>
    <property type="project" value="UniProtKB-KW"/>
</dbReference>
<gene>
    <name evidence="8" type="ORF">BXYJ_LOCUS10833</name>
</gene>
<dbReference type="Proteomes" id="UP000582659">
    <property type="component" value="Unassembled WGS sequence"/>
</dbReference>
<dbReference type="PROSITE" id="PS50089">
    <property type="entry name" value="ZF_RING_2"/>
    <property type="match status" value="1"/>
</dbReference>
<dbReference type="EMBL" id="CAJFCV020000005">
    <property type="protein sequence ID" value="CAG9121023.1"/>
    <property type="molecule type" value="Genomic_DNA"/>
</dbReference>